<keyword evidence="3" id="KW-0408">Iron</keyword>
<dbReference type="STRING" id="991905.SL003B_2385"/>
<dbReference type="Gene3D" id="2.20.25.90">
    <property type="entry name" value="ADC-like domains"/>
    <property type="match status" value="1"/>
</dbReference>
<evidence type="ECO:0000259" key="5">
    <source>
        <dbReference type="PROSITE" id="PS51669"/>
    </source>
</evidence>
<gene>
    <name evidence="6" type="ordered locus">SL003B_2385</name>
</gene>
<sequence>MLLCPAFQPGWPRRAPTIQSRPMTKPLPAKAVSACPHDCPSTCALDVEILPDGRIGRLRGAPDNAYTAGVVCAKVARYAERLYHPDRLTRPLRRVGAKGEGRFEEISWDAALDLVAERFLAAEAECGAESVWPYHYAGTMGLVQRDSIHRFRHAKGYSRQFDSFCTNMAWTGYVAGTGRLAGPDPREMAHADQIVIWGTNPVATQVNVMTHAVAARKIRGARIVVVDVYRTETMRQADVGLVIQPGSDAALACAIMHVLFRDGLADRDYLDKYTDCPAELDAHLSTRTPEWAAAITGLDAGAIEAVARQIGTVKRTYFRLGYGFTRSRNGAVSMHAATSIAAVTGCWQYEGGGAFHNNGAIYELDKTMIEAPELRRPGIRALDQSQIGRILTGDAAALNGGPPVKAMLIQNTNPVSVCPEQALVKRGFCREDLFVCVHEQFMTETARMADLVLPATQFLEHDDIYKGGGHQYLLFGPKLTEAPGEARENLFVLNELARRLGAADHPGFHMTAREHVDWMLRNSGYGTLAELEAGRWKDLQPDFRTAHYLDGFGHRDGRYHFRVDWGRDPAPNKPEGEPMGPWRSMPSLPDYWPSVEAADAEHPFRLVTAPARSFLNSSFTESEIGRRKEGRPEVWLTVADAARAGVSDGDRVRMGNRRGTVTLHARVVDGPTPGTVISEGIWPNDAFEDGQGINTLTGADPVAPYGGAAYHDTAVWIRPA</sequence>
<dbReference type="InterPro" id="IPR006963">
    <property type="entry name" value="Mopterin_OxRdtase_4Fe-4S_dom"/>
</dbReference>
<dbReference type="Pfam" id="PF04879">
    <property type="entry name" value="Molybdop_Fe4S4"/>
    <property type="match status" value="1"/>
</dbReference>
<dbReference type="Gene3D" id="2.40.40.20">
    <property type="match status" value="1"/>
</dbReference>
<dbReference type="SUPFAM" id="SSF50692">
    <property type="entry name" value="ADC-like"/>
    <property type="match status" value="1"/>
</dbReference>
<dbReference type="GO" id="GO:0016491">
    <property type="term" value="F:oxidoreductase activity"/>
    <property type="evidence" value="ECO:0007669"/>
    <property type="project" value="InterPro"/>
</dbReference>
<dbReference type="InterPro" id="IPR037920">
    <property type="entry name" value="YoaE_C"/>
</dbReference>
<dbReference type="InterPro" id="IPR006657">
    <property type="entry name" value="MoPterin_dinucl-bd_dom"/>
</dbReference>
<evidence type="ECO:0000313" key="6">
    <source>
        <dbReference type="EMBL" id="ADZ70810.1"/>
    </source>
</evidence>
<dbReference type="InterPro" id="IPR006656">
    <property type="entry name" value="Mopterin_OxRdtase"/>
</dbReference>
<dbReference type="Pfam" id="PF01568">
    <property type="entry name" value="Molydop_binding"/>
    <property type="match status" value="1"/>
</dbReference>
<dbReference type="AlphaFoldDB" id="F2J1K9"/>
<dbReference type="PROSITE" id="PS51669">
    <property type="entry name" value="4FE4S_MOW_BIS_MGD"/>
    <property type="match status" value="1"/>
</dbReference>
<evidence type="ECO:0000313" key="7">
    <source>
        <dbReference type="Proteomes" id="UP000008130"/>
    </source>
</evidence>
<organism evidence="6 7">
    <name type="scientific">Polymorphum gilvum (strain LMG 25793 / CGMCC 1.9160 / SL003B-26A1)</name>
    <dbReference type="NCBI Taxonomy" id="991905"/>
    <lineage>
        <taxon>Bacteria</taxon>
        <taxon>Pseudomonadati</taxon>
        <taxon>Pseudomonadota</taxon>
        <taxon>Alphaproteobacteria</taxon>
        <taxon>Rhodobacterales</taxon>
        <taxon>Paracoccaceae</taxon>
        <taxon>Polymorphum</taxon>
    </lineage>
</organism>
<dbReference type="SMART" id="SM00926">
    <property type="entry name" value="Molybdop_Fe4S4"/>
    <property type="match status" value="1"/>
</dbReference>
<dbReference type="InterPro" id="IPR050612">
    <property type="entry name" value="Prok_Mopterin_Oxidored"/>
</dbReference>
<accession>F2J1K9</accession>
<dbReference type="eggNOG" id="COG0243">
    <property type="taxonomic scope" value="Bacteria"/>
</dbReference>
<evidence type="ECO:0000256" key="3">
    <source>
        <dbReference type="ARBA" id="ARBA00023004"/>
    </source>
</evidence>
<keyword evidence="2" id="KW-0479">Metal-binding</keyword>
<dbReference type="KEGG" id="pgv:SL003B_2385"/>
<keyword evidence="4" id="KW-0411">Iron-sulfur</keyword>
<comment type="similarity">
    <text evidence="1">Belongs to the prokaryotic molybdopterin-containing oxidoreductase family.</text>
</comment>
<dbReference type="PANTHER" id="PTHR43742">
    <property type="entry name" value="TRIMETHYLAMINE-N-OXIDE REDUCTASE"/>
    <property type="match status" value="1"/>
</dbReference>
<dbReference type="PANTHER" id="PTHR43742:SF6">
    <property type="entry name" value="OXIDOREDUCTASE YYAE-RELATED"/>
    <property type="match status" value="1"/>
</dbReference>
<dbReference type="CDD" id="cd02766">
    <property type="entry name" value="MopB_3"/>
    <property type="match status" value="1"/>
</dbReference>
<evidence type="ECO:0000256" key="4">
    <source>
        <dbReference type="ARBA" id="ARBA00023014"/>
    </source>
</evidence>
<dbReference type="GO" id="GO:0046872">
    <property type="term" value="F:metal ion binding"/>
    <property type="evidence" value="ECO:0007669"/>
    <property type="project" value="UniProtKB-KW"/>
</dbReference>
<proteinExistence type="inferred from homology"/>
<reference evidence="6 7" key="1">
    <citation type="journal article" date="2011" name="J. Bacteriol.">
        <title>Complete genome sequence of Polymorphum gilvum SL003B-26A1T, a crude oil-degrading bacterium from oil-polluted saline soil.</title>
        <authorList>
            <person name="Li S.G."/>
            <person name="Tang Y.Q."/>
            <person name="Nie Y."/>
            <person name="Cai M."/>
            <person name="Wu X.L."/>
        </authorList>
    </citation>
    <scope>NUCLEOTIDE SEQUENCE [LARGE SCALE GENOMIC DNA]</scope>
    <source>
        <strain evidence="7">LMG 25793 / CGMCC 1.9160 / SL003B-26A1</strain>
    </source>
</reference>
<keyword evidence="7" id="KW-1185">Reference proteome</keyword>
<name>F2J1K9_POLGS</name>
<dbReference type="CDD" id="cd02786">
    <property type="entry name" value="MopB_CT_3"/>
    <property type="match status" value="1"/>
</dbReference>
<evidence type="ECO:0000256" key="2">
    <source>
        <dbReference type="ARBA" id="ARBA00022723"/>
    </source>
</evidence>
<dbReference type="SUPFAM" id="SSF53706">
    <property type="entry name" value="Formate dehydrogenase/DMSO reductase, domains 1-3"/>
    <property type="match status" value="1"/>
</dbReference>
<feature type="domain" description="4Fe-4S Mo/W bis-MGD-type" evidence="5">
    <location>
        <begin position="28"/>
        <end position="86"/>
    </location>
</feature>
<dbReference type="GO" id="GO:0043546">
    <property type="term" value="F:molybdopterin cofactor binding"/>
    <property type="evidence" value="ECO:0007669"/>
    <property type="project" value="InterPro"/>
</dbReference>
<protein>
    <submittedName>
        <fullName evidence="6">Molybdopterin oxidoreductase domain protein</fullName>
    </submittedName>
</protein>
<dbReference type="GO" id="GO:0051536">
    <property type="term" value="F:iron-sulfur cluster binding"/>
    <property type="evidence" value="ECO:0007669"/>
    <property type="project" value="UniProtKB-KW"/>
</dbReference>
<dbReference type="PATRIC" id="fig|991905.3.peg.2444"/>
<dbReference type="EMBL" id="CP002568">
    <property type="protein sequence ID" value="ADZ70810.1"/>
    <property type="molecule type" value="Genomic_DNA"/>
</dbReference>
<dbReference type="Pfam" id="PF00384">
    <property type="entry name" value="Molybdopterin"/>
    <property type="match status" value="1"/>
</dbReference>
<dbReference type="Gene3D" id="3.30.2070.10">
    <property type="entry name" value="Formate dehydrogenase/DMSO reductase"/>
    <property type="match status" value="1"/>
</dbReference>
<dbReference type="Gene3D" id="3.40.50.740">
    <property type="match status" value="1"/>
</dbReference>
<dbReference type="Gene3D" id="3.40.228.10">
    <property type="entry name" value="Dimethylsulfoxide Reductase, domain 2"/>
    <property type="match status" value="1"/>
</dbReference>
<evidence type="ECO:0000256" key="1">
    <source>
        <dbReference type="ARBA" id="ARBA00010312"/>
    </source>
</evidence>
<dbReference type="Proteomes" id="UP000008130">
    <property type="component" value="Chromosome"/>
</dbReference>
<dbReference type="HOGENOM" id="CLU_000422_13_3_5"/>
<dbReference type="InterPro" id="IPR009010">
    <property type="entry name" value="Asp_de-COase-like_dom_sf"/>
</dbReference>